<dbReference type="Gene3D" id="2.160.10.10">
    <property type="entry name" value="Hexapeptide repeat proteins"/>
    <property type="match status" value="1"/>
</dbReference>
<dbReference type="CDD" id="cd03354">
    <property type="entry name" value="LbH_SAT"/>
    <property type="match status" value="1"/>
</dbReference>
<evidence type="ECO:0000256" key="4">
    <source>
        <dbReference type="ARBA" id="ARBA00022679"/>
    </source>
</evidence>
<dbReference type="EMBL" id="NIOF01000002">
    <property type="protein sequence ID" value="OWQ91881.1"/>
    <property type="molecule type" value="Genomic_DNA"/>
</dbReference>
<evidence type="ECO:0000256" key="6">
    <source>
        <dbReference type="ARBA" id="ARBA00049486"/>
    </source>
</evidence>
<dbReference type="SUPFAM" id="SSF51161">
    <property type="entry name" value="Trimeric LpxA-like enzymes"/>
    <property type="match status" value="1"/>
</dbReference>
<gene>
    <name evidence="7" type="ORF">CDN99_05790</name>
</gene>
<dbReference type="AlphaFoldDB" id="A0A246JH05"/>
<dbReference type="InterPro" id="IPR053376">
    <property type="entry name" value="Serine_acetyltransferase"/>
</dbReference>
<dbReference type="PANTHER" id="PTHR42811">
    <property type="entry name" value="SERINE ACETYLTRANSFERASE"/>
    <property type="match status" value="1"/>
</dbReference>
<dbReference type="Pfam" id="PF00132">
    <property type="entry name" value="Hexapep"/>
    <property type="match status" value="1"/>
</dbReference>
<dbReference type="GO" id="GO:0009001">
    <property type="term" value="F:serine O-acetyltransferase activity"/>
    <property type="evidence" value="ECO:0007669"/>
    <property type="project" value="UniProtKB-EC"/>
</dbReference>
<keyword evidence="8" id="KW-1185">Reference proteome</keyword>
<keyword evidence="3" id="KW-0028">Amino-acid biosynthesis</keyword>
<keyword evidence="4 7" id="KW-0808">Transferase</keyword>
<dbReference type="InterPro" id="IPR011004">
    <property type="entry name" value="Trimer_LpxA-like_sf"/>
</dbReference>
<dbReference type="Gene3D" id="1.10.3130.10">
    <property type="entry name" value="serine acetyltransferase, domain 1"/>
    <property type="match status" value="1"/>
</dbReference>
<dbReference type="GO" id="GO:0008652">
    <property type="term" value="P:amino acid biosynthetic process"/>
    <property type="evidence" value="ECO:0007669"/>
    <property type="project" value="UniProtKB-KW"/>
</dbReference>
<dbReference type="EC" id="2.3.1.30" evidence="2"/>
<evidence type="ECO:0000313" key="7">
    <source>
        <dbReference type="EMBL" id="OWQ91881.1"/>
    </source>
</evidence>
<dbReference type="Proteomes" id="UP000197468">
    <property type="component" value="Unassembled WGS sequence"/>
</dbReference>
<comment type="catalytic activity">
    <reaction evidence="6">
        <text>L-serine + acetyl-CoA = O-acetyl-L-serine + CoA</text>
        <dbReference type="Rhea" id="RHEA:24560"/>
        <dbReference type="ChEBI" id="CHEBI:33384"/>
        <dbReference type="ChEBI" id="CHEBI:57287"/>
        <dbReference type="ChEBI" id="CHEBI:57288"/>
        <dbReference type="ChEBI" id="CHEBI:58340"/>
        <dbReference type="EC" id="2.3.1.30"/>
    </reaction>
</comment>
<evidence type="ECO:0000256" key="5">
    <source>
        <dbReference type="ARBA" id="ARBA00023315"/>
    </source>
</evidence>
<accession>A0A246JH05</accession>
<name>A0A246JH05_9BURK</name>
<reference evidence="7 8" key="1">
    <citation type="journal article" date="2008" name="Int. J. Syst. Evol. Microbiol.">
        <title>Description of Roseateles aquatilis sp. nov. and Roseateles terrae sp. nov., in the class Betaproteobacteria, and emended description of the genus Roseateles.</title>
        <authorList>
            <person name="Gomila M."/>
            <person name="Bowien B."/>
            <person name="Falsen E."/>
            <person name="Moore E.R."/>
            <person name="Lalucat J."/>
        </authorList>
    </citation>
    <scope>NUCLEOTIDE SEQUENCE [LARGE SCALE GENOMIC DNA]</scope>
    <source>
        <strain evidence="7 8">CCUG 48205</strain>
    </source>
</reference>
<dbReference type="OrthoDB" id="9801456at2"/>
<dbReference type="InterPro" id="IPR001451">
    <property type="entry name" value="Hexapep"/>
</dbReference>
<proteinExistence type="inferred from homology"/>
<comment type="similarity">
    <text evidence="1">Belongs to the transferase hexapeptide repeat family.</text>
</comment>
<keyword evidence="5" id="KW-0012">Acyltransferase</keyword>
<dbReference type="RefSeq" id="WP_088383579.1">
    <property type="nucleotide sequence ID" value="NZ_NIOF01000002.1"/>
</dbReference>
<protein>
    <recommendedName>
        <fullName evidence="2">serine O-acetyltransferase</fullName>
        <ecNumber evidence="2">2.3.1.30</ecNumber>
    </recommendedName>
</protein>
<comment type="caution">
    <text evidence="7">The sequence shown here is derived from an EMBL/GenBank/DDBJ whole genome shotgun (WGS) entry which is preliminary data.</text>
</comment>
<dbReference type="NCBIfam" id="NF041874">
    <property type="entry name" value="EPS_EpsC"/>
    <property type="match status" value="1"/>
</dbReference>
<evidence type="ECO:0000313" key="8">
    <source>
        <dbReference type="Proteomes" id="UP000197468"/>
    </source>
</evidence>
<organism evidence="7 8">
    <name type="scientific">Roseateles aquatilis</name>
    <dbReference type="NCBI Taxonomy" id="431061"/>
    <lineage>
        <taxon>Bacteria</taxon>
        <taxon>Pseudomonadati</taxon>
        <taxon>Pseudomonadota</taxon>
        <taxon>Betaproteobacteria</taxon>
        <taxon>Burkholderiales</taxon>
        <taxon>Sphaerotilaceae</taxon>
        <taxon>Roseateles</taxon>
    </lineage>
</organism>
<sequence>MTVAPPRNGGDWPLDEIVAGLRAARQDWREAHRQHEPRGRELPSVELLDEIVQGLRGVLFPLRLGPPSLRPEAEDYYIGHSLDTHLQALRQQVLLELGSVAGGAPDAPEVAERATAITTDFGRSLPQIRRLLDADVLASFEGDPAARSVDEVLLCYPGIEAMIHHRLAHQLYALGVPLLARIVAELAHGRTGIDIHPGARIGAGLFIDHGTGVVIGETAVIGERVRIYQAVTLGARSFPKDEQGQIRKGAPRHPVVEDDVVIYAGATILGRITLGRGSVVGGNVWLTRSIPPGSNISQASSQSQAPGEI</sequence>
<evidence type="ECO:0000256" key="3">
    <source>
        <dbReference type="ARBA" id="ARBA00022605"/>
    </source>
</evidence>
<dbReference type="InterPro" id="IPR042122">
    <property type="entry name" value="Ser_AcTrfase_N_sf"/>
</dbReference>
<evidence type="ECO:0000256" key="1">
    <source>
        <dbReference type="ARBA" id="ARBA00007274"/>
    </source>
</evidence>
<evidence type="ECO:0000256" key="2">
    <source>
        <dbReference type="ARBA" id="ARBA00013266"/>
    </source>
</evidence>
<dbReference type="InterPro" id="IPR045304">
    <property type="entry name" value="LbH_SAT"/>
</dbReference>